<dbReference type="GO" id="GO:0001228">
    <property type="term" value="F:DNA-binding transcription activator activity, RNA polymerase II-specific"/>
    <property type="evidence" value="ECO:0007669"/>
    <property type="project" value="TreeGrafter"/>
</dbReference>
<evidence type="ECO:0000313" key="5">
    <source>
        <dbReference type="Proteomes" id="UP001174694"/>
    </source>
</evidence>
<keyword evidence="1" id="KW-0539">Nucleus</keyword>
<dbReference type="PROSITE" id="PS00463">
    <property type="entry name" value="ZN2_CY6_FUNGAL_1"/>
    <property type="match status" value="1"/>
</dbReference>
<evidence type="ECO:0000313" key="4">
    <source>
        <dbReference type="EMBL" id="KAJ9144995.1"/>
    </source>
</evidence>
<keyword evidence="5" id="KW-1185">Reference proteome</keyword>
<dbReference type="PANTHER" id="PTHR47784">
    <property type="entry name" value="STEROL UPTAKE CONTROL PROTEIN 2"/>
    <property type="match status" value="1"/>
</dbReference>
<dbReference type="Proteomes" id="UP001174694">
    <property type="component" value="Unassembled WGS sequence"/>
</dbReference>
<comment type="caution">
    <text evidence="4">The sequence shown here is derived from an EMBL/GenBank/DDBJ whole genome shotgun (WGS) entry which is preliminary data.</text>
</comment>
<dbReference type="SMART" id="SM00066">
    <property type="entry name" value="GAL4"/>
    <property type="match status" value="1"/>
</dbReference>
<protein>
    <submittedName>
        <fullName evidence="4">C6 finger domain protein</fullName>
    </submittedName>
</protein>
<accession>A0AA38RYY3</accession>
<name>A0AA38RYY3_9PEZI</name>
<dbReference type="GO" id="GO:0008270">
    <property type="term" value="F:zinc ion binding"/>
    <property type="evidence" value="ECO:0007669"/>
    <property type="project" value="InterPro"/>
</dbReference>
<dbReference type="PROSITE" id="PS50048">
    <property type="entry name" value="ZN2_CY6_FUNGAL_2"/>
    <property type="match status" value="1"/>
</dbReference>
<dbReference type="Pfam" id="PF00172">
    <property type="entry name" value="Zn_clus"/>
    <property type="match status" value="1"/>
</dbReference>
<sequence>MLRRSHKKSRGGCVQCKRRHVKCDEGRPICVLCRLSERDCSYASQQLSENLPSSGTSPREGSISPGDTNSQGDITVPHANPLYAASPSNLDSPGHLSAIDHQQGHDQDPTLDAAVNLNHMELVIHLAVDGDLFNLGARIEGYYESGMSLGLKTGLEAPYLLHQLLAFSARHLAFLHPERSASFLHQAVTLQTRAVSLFNAHWTEVDQSNCVAVLLFSTILGHHLLADTLAKRDSGGLEAFMTHYVQCVELHRGIHTIALTAWPLLMESWLRPILAWSSGFTSRTPKGTHCWRIKQLVETASGMTEEDKEACRQAIKYLQVGFDAALGDEEEDKEGYNRHHMLVSWTMLVPPEFTALMAAKRPEALVLLAYYALLLHYGRHLWPIGDAGAYILRIISDYLGPEWDTWLDYPRRGMAKDSR</sequence>
<dbReference type="AlphaFoldDB" id="A0AA38RYY3"/>
<dbReference type="CDD" id="cd00067">
    <property type="entry name" value="GAL4"/>
    <property type="match status" value="1"/>
</dbReference>
<feature type="domain" description="Zn(2)-C6 fungal-type" evidence="3">
    <location>
        <begin position="12"/>
        <end position="42"/>
    </location>
</feature>
<feature type="region of interest" description="Disordered" evidence="2">
    <location>
        <begin position="48"/>
        <end position="87"/>
    </location>
</feature>
<dbReference type="InterPro" id="IPR001138">
    <property type="entry name" value="Zn2Cys6_DnaBD"/>
</dbReference>
<evidence type="ECO:0000256" key="2">
    <source>
        <dbReference type="SAM" id="MobiDB-lite"/>
    </source>
</evidence>
<dbReference type="InterPro" id="IPR053157">
    <property type="entry name" value="Sterol_Uptake_Regulator"/>
</dbReference>
<dbReference type="SUPFAM" id="SSF57701">
    <property type="entry name" value="Zn2/Cys6 DNA-binding domain"/>
    <property type="match status" value="1"/>
</dbReference>
<feature type="compositionally biased region" description="Polar residues" evidence="2">
    <location>
        <begin position="48"/>
        <end position="73"/>
    </location>
</feature>
<evidence type="ECO:0000259" key="3">
    <source>
        <dbReference type="PROSITE" id="PS50048"/>
    </source>
</evidence>
<gene>
    <name evidence="4" type="ORF">NKR23_g5583</name>
</gene>
<organism evidence="4 5">
    <name type="scientific">Pleurostoma richardsiae</name>
    <dbReference type="NCBI Taxonomy" id="41990"/>
    <lineage>
        <taxon>Eukaryota</taxon>
        <taxon>Fungi</taxon>
        <taxon>Dikarya</taxon>
        <taxon>Ascomycota</taxon>
        <taxon>Pezizomycotina</taxon>
        <taxon>Sordariomycetes</taxon>
        <taxon>Sordariomycetidae</taxon>
        <taxon>Calosphaeriales</taxon>
        <taxon>Pleurostomataceae</taxon>
        <taxon>Pleurostoma</taxon>
    </lineage>
</organism>
<reference evidence="4" key="1">
    <citation type="submission" date="2022-07" db="EMBL/GenBank/DDBJ databases">
        <title>Fungi with potential for degradation of polypropylene.</title>
        <authorList>
            <person name="Gostincar C."/>
        </authorList>
    </citation>
    <scope>NUCLEOTIDE SEQUENCE</scope>
    <source>
        <strain evidence="4">EXF-13308</strain>
    </source>
</reference>
<dbReference type="InterPro" id="IPR036864">
    <property type="entry name" value="Zn2-C6_fun-type_DNA-bd_sf"/>
</dbReference>
<evidence type="ECO:0000256" key="1">
    <source>
        <dbReference type="ARBA" id="ARBA00023242"/>
    </source>
</evidence>
<dbReference type="EMBL" id="JANBVO010000015">
    <property type="protein sequence ID" value="KAJ9144995.1"/>
    <property type="molecule type" value="Genomic_DNA"/>
</dbReference>
<proteinExistence type="predicted"/>
<dbReference type="Gene3D" id="4.10.240.10">
    <property type="entry name" value="Zn(2)-C6 fungal-type DNA-binding domain"/>
    <property type="match status" value="1"/>
</dbReference>
<dbReference type="PANTHER" id="PTHR47784:SF4">
    <property type="entry name" value="ZN(II)2CYS6 TRANSCRIPTION FACTOR (EUROFUNG)"/>
    <property type="match status" value="1"/>
</dbReference>